<evidence type="ECO:0000256" key="4">
    <source>
        <dbReference type="PROSITE-ProRule" id="PRU00473"/>
    </source>
</evidence>
<accession>A0A7Z0BLA7</accession>
<evidence type="ECO:0000256" key="3">
    <source>
        <dbReference type="ARBA" id="ARBA00023237"/>
    </source>
</evidence>
<keyword evidence="3" id="KW-0998">Cell outer membrane</keyword>
<dbReference type="InterPro" id="IPR006665">
    <property type="entry name" value="OmpA-like"/>
</dbReference>
<dbReference type="CDD" id="cd07185">
    <property type="entry name" value="OmpA_C-like"/>
    <property type="match status" value="1"/>
</dbReference>
<sequence>MVNPNNPSQGSEEVNPSAPDSLSPSPGENESHGAIASSTASATSIAQNFQIDVYALENVGEGRIRLRLGVTNNSGASFHLYSGLGVPENPRIASGITLLDPNNRKRYLNYEQSNGSCFCSPTSGNIASGETLEMWIIYPSPPDDVESMTITNPLTPPLLDVPISQSSETVENTGLAEPRIIDLVTITDDLEDQTGRTESGDEVSIILSSDVLFETNSAELSPDAQEILEQVAIEVDDASSTVVNIDGHADNTGSESVNLPLSEDRAKSVETVLSELVDREDVTFEVKGYGSKDPIASNDTEEGRERNRRVSITFEK</sequence>
<dbReference type="SUPFAM" id="SSF103088">
    <property type="entry name" value="OmpA-like"/>
    <property type="match status" value="1"/>
</dbReference>
<dbReference type="PROSITE" id="PS51123">
    <property type="entry name" value="OMPA_2"/>
    <property type="match status" value="1"/>
</dbReference>
<dbReference type="Pfam" id="PF00691">
    <property type="entry name" value="OmpA"/>
    <property type="match status" value="1"/>
</dbReference>
<protein>
    <submittedName>
        <fullName evidence="7">Outer membrane protein OmpA-like peptidoglycan-associated protein</fullName>
    </submittedName>
</protein>
<dbReference type="AlphaFoldDB" id="A0A7Z0BLA7"/>
<organism evidence="7 8">
    <name type="scientific">Nocardiopsis sinuspersici</name>
    <dbReference type="NCBI Taxonomy" id="501010"/>
    <lineage>
        <taxon>Bacteria</taxon>
        <taxon>Bacillati</taxon>
        <taxon>Actinomycetota</taxon>
        <taxon>Actinomycetes</taxon>
        <taxon>Streptosporangiales</taxon>
        <taxon>Nocardiopsidaceae</taxon>
        <taxon>Nocardiopsis</taxon>
    </lineage>
</organism>
<feature type="domain" description="OmpA-like" evidence="6">
    <location>
        <begin position="200"/>
        <end position="316"/>
    </location>
</feature>
<evidence type="ECO:0000256" key="1">
    <source>
        <dbReference type="ARBA" id="ARBA00004442"/>
    </source>
</evidence>
<dbReference type="RefSeq" id="WP_337797891.1">
    <property type="nucleotide sequence ID" value="NZ_JACCHL010000001.1"/>
</dbReference>
<dbReference type="Gene3D" id="3.30.1330.60">
    <property type="entry name" value="OmpA-like domain"/>
    <property type="match status" value="1"/>
</dbReference>
<feature type="region of interest" description="Disordered" evidence="5">
    <location>
        <begin position="289"/>
        <end position="316"/>
    </location>
</feature>
<proteinExistence type="predicted"/>
<feature type="compositionally biased region" description="Polar residues" evidence="5">
    <location>
        <begin position="1"/>
        <end position="28"/>
    </location>
</feature>
<dbReference type="InterPro" id="IPR006664">
    <property type="entry name" value="OMP_bac"/>
</dbReference>
<dbReference type="InterPro" id="IPR050330">
    <property type="entry name" value="Bact_OuterMem_StrucFunc"/>
</dbReference>
<dbReference type="EMBL" id="JACCHL010000001">
    <property type="protein sequence ID" value="NYH53970.1"/>
    <property type="molecule type" value="Genomic_DNA"/>
</dbReference>
<reference evidence="7 8" key="1">
    <citation type="submission" date="2020-07" db="EMBL/GenBank/DDBJ databases">
        <title>Sequencing the genomes of 1000 actinobacteria strains.</title>
        <authorList>
            <person name="Klenk H.-P."/>
        </authorList>
    </citation>
    <scope>NUCLEOTIDE SEQUENCE [LARGE SCALE GENOMIC DNA]</scope>
    <source>
        <strain evidence="7 8">DSM 45278</strain>
    </source>
</reference>
<evidence type="ECO:0000256" key="5">
    <source>
        <dbReference type="SAM" id="MobiDB-lite"/>
    </source>
</evidence>
<name>A0A7Z0BLA7_9ACTN</name>
<evidence type="ECO:0000313" key="8">
    <source>
        <dbReference type="Proteomes" id="UP000584931"/>
    </source>
</evidence>
<dbReference type="InterPro" id="IPR036737">
    <property type="entry name" value="OmpA-like_sf"/>
</dbReference>
<keyword evidence="2 4" id="KW-0472">Membrane</keyword>
<gene>
    <name evidence="7" type="ORF">HNR06_003559</name>
</gene>
<dbReference type="PANTHER" id="PTHR30329">
    <property type="entry name" value="STATOR ELEMENT OF FLAGELLAR MOTOR COMPLEX"/>
    <property type="match status" value="1"/>
</dbReference>
<comment type="caution">
    <text evidence="7">The sequence shown here is derived from an EMBL/GenBank/DDBJ whole genome shotgun (WGS) entry which is preliminary data.</text>
</comment>
<dbReference type="Proteomes" id="UP000584931">
    <property type="component" value="Unassembled WGS sequence"/>
</dbReference>
<dbReference type="PRINTS" id="PR01021">
    <property type="entry name" value="OMPADOMAIN"/>
</dbReference>
<evidence type="ECO:0000313" key="7">
    <source>
        <dbReference type="EMBL" id="NYH53970.1"/>
    </source>
</evidence>
<evidence type="ECO:0000259" key="6">
    <source>
        <dbReference type="PROSITE" id="PS51123"/>
    </source>
</evidence>
<comment type="subcellular location">
    <subcellularLocation>
        <location evidence="1">Cell outer membrane</location>
    </subcellularLocation>
</comment>
<dbReference type="PANTHER" id="PTHR30329:SF21">
    <property type="entry name" value="LIPOPROTEIN YIAD-RELATED"/>
    <property type="match status" value="1"/>
</dbReference>
<dbReference type="GO" id="GO:0009279">
    <property type="term" value="C:cell outer membrane"/>
    <property type="evidence" value="ECO:0007669"/>
    <property type="project" value="UniProtKB-SubCell"/>
</dbReference>
<feature type="region of interest" description="Disordered" evidence="5">
    <location>
        <begin position="1"/>
        <end position="38"/>
    </location>
</feature>
<evidence type="ECO:0000256" key="2">
    <source>
        <dbReference type="ARBA" id="ARBA00023136"/>
    </source>
</evidence>